<evidence type="ECO:0000313" key="2">
    <source>
        <dbReference type="Proteomes" id="UP000309033"/>
    </source>
</evidence>
<dbReference type="SUPFAM" id="SSF56059">
    <property type="entry name" value="Glutathione synthetase ATP-binding domain-like"/>
    <property type="match status" value="1"/>
</dbReference>
<dbReference type="EMBL" id="VANP01000001">
    <property type="protein sequence ID" value="TLP66156.1"/>
    <property type="molecule type" value="Genomic_DNA"/>
</dbReference>
<protein>
    <recommendedName>
        <fullName evidence="3">ATP-grasp domain-containing protein</fullName>
    </recommendedName>
</protein>
<organism evidence="1 2">
    <name type="scientific">Microbispora triticiradicis</name>
    <dbReference type="NCBI Taxonomy" id="2200763"/>
    <lineage>
        <taxon>Bacteria</taxon>
        <taxon>Bacillati</taxon>
        <taxon>Actinomycetota</taxon>
        <taxon>Actinomycetes</taxon>
        <taxon>Streptosporangiales</taxon>
        <taxon>Streptosporangiaceae</taxon>
        <taxon>Microbispora</taxon>
    </lineage>
</organism>
<dbReference type="Proteomes" id="UP000309033">
    <property type="component" value="Unassembled WGS sequence"/>
</dbReference>
<proteinExistence type="predicted"/>
<name>A0A5R8ZMS9_9ACTN</name>
<evidence type="ECO:0008006" key="3">
    <source>
        <dbReference type="Google" id="ProtNLM"/>
    </source>
</evidence>
<comment type="caution">
    <text evidence="1">The sequence shown here is derived from an EMBL/GenBank/DDBJ whole genome shotgun (WGS) entry which is preliminary data.</text>
</comment>
<keyword evidence="2" id="KW-1185">Reference proteome</keyword>
<dbReference type="AlphaFoldDB" id="A0A5R8ZMS9"/>
<sequence>MMAKPGVPLLLRRQTFKAELSAQSLDFQSLVGRPARYDDGCMPCVMITTRADDREADYISLRLAAAGIPLLRIDSDRCAGAELVWDVFRGIVSVGGERFRPRVFWSRYFSASSINAPAPDGIAHYVREQWGAWAESMQPPMDVVMVNRLTGRWQPSRIAQLAAARKAGLRVPASVVTTCPGLAPDLIPGSGDLVMKSLGEHLIEETPGNAIGLFPRRVSRAELSDDRTVESAPVLVQEFVPSSGELRINWADGEFVAFRLDKRSMDVERLDVSEVSIERVPMPPELTGPLTLLCEQWNLQLAAFDLLDTPWGYVFLEVNPAFDWLWLENHVEGRPVSSAVCDFLINAFEEVSS</sequence>
<reference evidence="1" key="1">
    <citation type="submission" date="2019-05" db="EMBL/GenBank/DDBJ databases">
        <title>Isolation, diversity and antifungal activity of Actinobacteria from wheat.</title>
        <authorList>
            <person name="Yu B."/>
        </authorList>
    </citation>
    <scope>NUCLEOTIDE SEQUENCE [LARGE SCALE GENOMIC DNA]</scope>
    <source>
        <strain evidence="1">NEAU-HEGS1-5</strain>
    </source>
</reference>
<dbReference type="Gene3D" id="3.30.470.20">
    <property type="entry name" value="ATP-grasp fold, B domain"/>
    <property type="match status" value="1"/>
</dbReference>
<gene>
    <name evidence="1" type="ORF">FED44_01145</name>
</gene>
<evidence type="ECO:0000313" key="1">
    <source>
        <dbReference type="EMBL" id="TLP66156.1"/>
    </source>
</evidence>
<accession>A0A5R8ZMS9</accession>